<dbReference type="Proteomes" id="UP000639772">
    <property type="component" value="Chromosome 6"/>
</dbReference>
<reference evidence="3 4" key="1">
    <citation type="journal article" date="2020" name="Nat. Food">
        <title>A phased Vanilla planifolia genome enables genetic improvement of flavour and production.</title>
        <authorList>
            <person name="Hasing T."/>
            <person name="Tang H."/>
            <person name="Brym M."/>
            <person name="Khazi F."/>
            <person name="Huang T."/>
            <person name="Chambers A.H."/>
        </authorList>
    </citation>
    <scope>NUCLEOTIDE SEQUENCE [LARGE SCALE GENOMIC DNA]</scope>
    <source>
        <tissue evidence="1">Leaf</tissue>
    </source>
</reference>
<organism evidence="1 3">
    <name type="scientific">Vanilla planifolia</name>
    <name type="common">Vanilla</name>
    <dbReference type="NCBI Taxonomy" id="51239"/>
    <lineage>
        <taxon>Eukaryota</taxon>
        <taxon>Viridiplantae</taxon>
        <taxon>Streptophyta</taxon>
        <taxon>Embryophyta</taxon>
        <taxon>Tracheophyta</taxon>
        <taxon>Spermatophyta</taxon>
        <taxon>Magnoliopsida</taxon>
        <taxon>Liliopsida</taxon>
        <taxon>Asparagales</taxon>
        <taxon>Orchidaceae</taxon>
        <taxon>Vanilloideae</taxon>
        <taxon>Vanilleae</taxon>
        <taxon>Vanilla</taxon>
    </lineage>
</organism>
<evidence type="ECO:0000313" key="3">
    <source>
        <dbReference type="Proteomes" id="UP000636800"/>
    </source>
</evidence>
<comment type="caution">
    <text evidence="1">The sequence shown here is derived from an EMBL/GenBank/DDBJ whole genome shotgun (WGS) entry which is preliminary data.</text>
</comment>
<dbReference type="EMBL" id="JADCNL010000006">
    <property type="protein sequence ID" value="KAG0476390.1"/>
    <property type="molecule type" value="Genomic_DNA"/>
</dbReference>
<dbReference type="Proteomes" id="UP000636800">
    <property type="component" value="Chromosome 6"/>
</dbReference>
<gene>
    <name evidence="2" type="ORF">HPP92_012808</name>
    <name evidence="1" type="ORF">HPP92_013231</name>
</gene>
<evidence type="ECO:0000313" key="4">
    <source>
        <dbReference type="Proteomes" id="UP000639772"/>
    </source>
</evidence>
<protein>
    <submittedName>
        <fullName evidence="1">Uncharacterized protein</fullName>
    </submittedName>
</protein>
<sequence length="165" mass="18072">MTAPRHLPPPPQHSCLSYSGSRFCSSMIIFPVVPVICPHRAQDIFRRNITLMTSLTLFGALPAATARRPAANTTEWRAAQAELRASEKGHHRTGSRYLFPPRSWRRAGAPSLFTARSLRARGRHRQPVTQEVAAATPLNIIGTPGRPEQAITLFSRAIDKGGAAT</sequence>
<evidence type="ECO:0000313" key="1">
    <source>
        <dbReference type="EMBL" id="KAG0476390.1"/>
    </source>
</evidence>
<dbReference type="EMBL" id="JADCNM010000006">
    <property type="protein sequence ID" value="KAG0478089.1"/>
    <property type="molecule type" value="Genomic_DNA"/>
</dbReference>
<dbReference type="AlphaFoldDB" id="A0A835QN12"/>
<name>A0A835QN12_VANPL</name>
<accession>A0A835QN12</accession>
<keyword evidence="3" id="KW-1185">Reference proteome</keyword>
<proteinExistence type="predicted"/>
<evidence type="ECO:0000313" key="2">
    <source>
        <dbReference type="EMBL" id="KAG0478089.1"/>
    </source>
</evidence>